<keyword evidence="7 8" id="KW-0807">Transducer</keyword>
<proteinExistence type="inferred from homology"/>
<keyword evidence="2 8" id="KW-0812">Transmembrane</keyword>
<dbReference type="PANTHER" id="PTHR24238">
    <property type="entry name" value="G-PROTEIN COUPLED RECEPTOR"/>
    <property type="match status" value="1"/>
</dbReference>
<protein>
    <recommendedName>
        <fullName evidence="11">G-protein coupled receptors family 1 profile domain-containing protein</fullName>
    </recommendedName>
</protein>
<feature type="transmembrane region" description="Helical" evidence="10">
    <location>
        <begin position="83"/>
        <end position="107"/>
    </location>
</feature>
<dbReference type="Pfam" id="PF00001">
    <property type="entry name" value="7tm_1"/>
    <property type="match status" value="1"/>
</dbReference>
<feature type="transmembrane region" description="Helical" evidence="10">
    <location>
        <begin position="299"/>
        <end position="319"/>
    </location>
</feature>
<gene>
    <name evidence="12" type="ORF">KUTeg_000537</name>
</gene>
<sequence>MVGQVLYKSSKFRNSAQVVGMKKCGSASSSSNLRNGVSMNVEPSVAREEESSTNETNSKLSRSVSVDDSTVKKRKKFDRMKRITMMFLVATAVSYIGYLPNLILGYMKAFNGKVYDEASDVLGPFNSILLRGYFINNATNPVVYCFLDDRFRRECKNLYHKFHQVLCDKFACEINYELFIQMKIPAIIYLTFISFIGILGNFHAIVVYYLSYKPSNHRTLIIALALVDLAGCLFCVPFEIFELRYEYVFTFDPACKIFRFLNHVTATASGFLLGVIAVERHRKVCRPTGCQISKKSAKVICIVTVIASVLLSIPSFIVYGPTFVKVSERPDLDLYGHDCTVLGSYEDSVLVKVFISLLLLLTTVVFVMCFVIYVMVGKVIYRQVQFRKKSQMKKADVQLVTCSLNGSGKDRLGCSSETLDSNLTQEEDSSETDSSNHKINSKISVSSTFKSKTKKTKTPKTAFSRSKKITLMFLVATAISYLSYIPNIMLVLMKAFNKPLSTRAEMDLGFFSLILMRSYFISNITNPIVYCFVDDRFRQECFKLYRKLYARFRKRNFIV</sequence>
<evidence type="ECO:0000256" key="5">
    <source>
        <dbReference type="ARBA" id="ARBA00023136"/>
    </source>
</evidence>
<dbReference type="CDD" id="cd00637">
    <property type="entry name" value="7tm_classA_rhodopsin-like"/>
    <property type="match status" value="1"/>
</dbReference>
<evidence type="ECO:0000256" key="4">
    <source>
        <dbReference type="ARBA" id="ARBA00023040"/>
    </source>
</evidence>
<feature type="domain" description="G-protein coupled receptors family 1 profile" evidence="11">
    <location>
        <begin position="200"/>
        <end position="530"/>
    </location>
</feature>
<reference evidence="12 13" key="1">
    <citation type="submission" date="2022-12" db="EMBL/GenBank/DDBJ databases">
        <title>Chromosome-level genome of Tegillarca granosa.</title>
        <authorList>
            <person name="Kim J."/>
        </authorList>
    </citation>
    <scope>NUCLEOTIDE SEQUENCE [LARGE SCALE GENOMIC DNA]</scope>
    <source>
        <strain evidence="12">Teg-2019</strain>
        <tissue evidence="12">Adductor muscle</tissue>
    </source>
</reference>
<dbReference type="PROSITE" id="PS50262">
    <property type="entry name" value="G_PROTEIN_RECEP_F1_2"/>
    <property type="match status" value="1"/>
</dbReference>
<name>A0ABQ9FZ71_TEGGR</name>
<evidence type="ECO:0000256" key="1">
    <source>
        <dbReference type="ARBA" id="ARBA00004141"/>
    </source>
</evidence>
<keyword evidence="6 8" id="KW-0675">Receptor</keyword>
<dbReference type="Proteomes" id="UP001217089">
    <property type="component" value="Unassembled WGS sequence"/>
</dbReference>
<feature type="transmembrane region" description="Helical" evidence="10">
    <location>
        <begin position="260"/>
        <end position="278"/>
    </location>
</feature>
<dbReference type="Gene3D" id="1.20.1070.10">
    <property type="entry name" value="Rhodopsin 7-helix transmembrane proteins"/>
    <property type="match status" value="2"/>
</dbReference>
<keyword evidence="5 10" id="KW-0472">Membrane</keyword>
<dbReference type="PRINTS" id="PR00237">
    <property type="entry name" value="GPCRRHODOPSN"/>
</dbReference>
<dbReference type="PROSITE" id="PS00237">
    <property type="entry name" value="G_PROTEIN_RECEP_F1_1"/>
    <property type="match status" value="1"/>
</dbReference>
<comment type="caution">
    <text evidence="12">The sequence shown here is derived from an EMBL/GenBank/DDBJ whole genome shotgun (WGS) entry which is preliminary data.</text>
</comment>
<comment type="similarity">
    <text evidence="8">Belongs to the G-protein coupled receptor 1 family.</text>
</comment>
<feature type="transmembrane region" description="Helical" evidence="10">
    <location>
        <begin position="469"/>
        <end position="490"/>
    </location>
</feature>
<evidence type="ECO:0000256" key="8">
    <source>
        <dbReference type="RuleBase" id="RU000688"/>
    </source>
</evidence>
<keyword evidence="4 8" id="KW-0297">G-protein coupled receptor</keyword>
<comment type="subcellular location">
    <subcellularLocation>
        <location evidence="1">Membrane</location>
        <topology evidence="1">Multi-pass membrane protein</topology>
    </subcellularLocation>
</comment>
<feature type="compositionally biased region" description="Polar residues" evidence="9">
    <location>
        <begin position="26"/>
        <end position="38"/>
    </location>
</feature>
<evidence type="ECO:0000259" key="11">
    <source>
        <dbReference type="PROSITE" id="PS50262"/>
    </source>
</evidence>
<keyword evidence="13" id="KW-1185">Reference proteome</keyword>
<evidence type="ECO:0000256" key="10">
    <source>
        <dbReference type="SAM" id="Phobius"/>
    </source>
</evidence>
<evidence type="ECO:0000256" key="6">
    <source>
        <dbReference type="ARBA" id="ARBA00023170"/>
    </source>
</evidence>
<dbReference type="InterPro" id="IPR017452">
    <property type="entry name" value="GPCR_Rhodpsn_7TM"/>
</dbReference>
<feature type="transmembrane region" description="Helical" evidence="10">
    <location>
        <begin position="220"/>
        <end position="240"/>
    </location>
</feature>
<dbReference type="PANTHER" id="PTHR24238:SF47">
    <property type="entry name" value="ECDYSTEROIDS_DOPAMINE RECEPTOR-RELATED"/>
    <property type="match status" value="1"/>
</dbReference>
<dbReference type="EMBL" id="JARBDR010000018">
    <property type="protein sequence ID" value="KAJ8322066.1"/>
    <property type="molecule type" value="Genomic_DNA"/>
</dbReference>
<accession>A0ABQ9FZ71</accession>
<dbReference type="SUPFAM" id="SSF81321">
    <property type="entry name" value="Family A G protein-coupled receptor-like"/>
    <property type="match status" value="2"/>
</dbReference>
<feature type="transmembrane region" description="Helical" evidence="10">
    <location>
        <begin position="353"/>
        <end position="381"/>
    </location>
</feature>
<evidence type="ECO:0000256" key="9">
    <source>
        <dbReference type="SAM" id="MobiDB-lite"/>
    </source>
</evidence>
<feature type="transmembrane region" description="Helical" evidence="10">
    <location>
        <begin position="510"/>
        <end position="533"/>
    </location>
</feature>
<evidence type="ECO:0000313" key="12">
    <source>
        <dbReference type="EMBL" id="KAJ8322066.1"/>
    </source>
</evidence>
<organism evidence="12 13">
    <name type="scientific">Tegillarca granosa</name>
    <name type="common">Malaysian cockle</name>
    <name type="synonym">Anadara granosa</name>
    <dbReference type="NCBI Taxonomy" id="220873"/>
    <lineage>
        <taxon>Eukaryota</taxon>
        <taxon>Metazoa</taxon>
        <taxon>Spiralia</taxon>
        <taxon>Lophotrochozoa</taxon>
        <taxon>Mollusca</taxon>
        <taxon>Bivalvia</taxon>
        <taxon>Autobranchia</taxon>
        <taxon>Pteriomorphia</taxon>
        <taxon>Arcoida</taxon>
        <taxon>Arcoidea</taxon>
        <taxon>Arcidae</taxon>
        <taxon>Tegillarca</taxon>
    </lineage>
</organism>
<dbReference type="InterPro" id="IPR000276">
    <property type="entry name" value="GPCR_Rhodpsn"/>
</dbReference>
<feature type="transmembrane region" description="Helical" evidence="10">
    <location>
        <begin position="186"/>
        <end position="208"/>
    </location>
</feature>
<evidence type="ECO:0000313" key="13">
    <source>
        <dbReference type="Proteomes" id="UP001217089"/>
    </source>
</evidence>
<evidence type="ECO:0000256" key="2">
    <source>
        <dbReference type="ARBA" id="ARBA00022692"/>
    </source>
</evidence>
<keyword evidence="3 10" id="KW-1133">Transmembrane helix</keyword>
<evidence type="ECO:0000256" key="3">
    <source>
        <dbReference type="ARBA" id="ARBA00022989"/>
    </source>
</evidence>
<feature type="region of interest" description="Disordered" evidence="9">
    <location>
        <begin position="25"/>
        <end position="65"/>
    </location>
</feature>
<evidence type="ECO:0000256" key="7">
    <source>
        <dbReference type="ARBA" id="ARBA00023224"/>
    </source>
</evidence>